<dbReference type="Pfam" id="PF00125">
    <property type="entry name" value="Histone"/>
    <property type="match status" value="1"/>
</dbReference>
<dbReference type="GO" id="GO:0005634">
    <property type="term" value="C:nucleus"/>
    <property type="evidence" value="ECO:0007669"/>
    <property type="project" value="UniProtKB-SubCell"/>
</dbReference>
<dbReference type="Proteomes" id="UP000693970">
    <property type="component" value="Unassembled WGS sequence"/>
</dbReference>
<feature type="compositionally biased region" description="Polar residues" evidence="8">
    <location>
        <begin position="274"/>
        <end position="292"/>
    </location>
</feature>
<evidence type="ECO:0000256" key="8">
    <source>
        <dbReference type="SAM" id="MobiDB-lite"/>
    </source>
</evidence>
<keyword evidence="2" id="KW-0805">Transcription regulation</keyword>
<evidence type="ECO:0000256" key="3">
    <source>
        <dbReference type="ARBA" id="ARBA00023125"/>
    </source>
</evidence>
<reference evidence="10" key="1">
    <citation type="journal article" date="2021" name="Sci. Rep.">
        <title>Diploid genomic architecture of Nitzschia inconspicua, an elite biomass production diatom.</title>
        <authorList>
            <person name="Oliver A."/>
            <person name="Podell S."/>
            <person name="Pinowska A."/>
            <person name="Traller J.C."/>
            <person name="Smith S.R."/>
            <person name="McClure R."/>
            <person name="Beliaev A."/>
            <person name="Bohutskyi P."/>
            <person name="Hill E.A."/>
            <person name="Rabines A."/>
            <person name="Zheng H."/>
            <person name="Allen L.Z."/>
            <person name="Kuo A."/>
            <person name="Grigoriev I.V."/>
            <person name="Allen A.E."/>
            <person name="Hazlebeck D."/>
            <person name="Allen E.E."/>
        </authorList>
    </citation>
    <scope>NUCLEOTIDE SEQUENCE</scope>
    <source>
        <strain evidence="10">Hildebrandi</strain>
    </source>
</reference>
<comment type="caution">
    <text evidence="10">The sequence shown here is derived from an EMBL/GenBank/DDBJ whole genome shotgun (WGS) entry which is preliminary data.</text>
</comment>
<keyword evidence="6" id="KW-0539">Nucleus</keyword>
<evidence type="ECO:0000313" key="10">
    <source>
        <dbReference type="EMBL" id="KAG7347136.1"/>
    </source>
</evidence>
<protein>
    <submittedName>
        <fullName evidence="10">Histone-like transcription factor CBF/NF-Y</fullName>
    </submittedName>
</protein>
<keyword evidence="5" id="KW-0804">Transcription</keyword>
<feature type="compositionally biased region" description="Polar residues" evidence="8">
    <location>
        <begin position="226"/>
        <end position="255"/>
    </location>
</feature>
<evidence type="ECO:0000256" key="5">
    <source>
        <dbReference type="ARBA" id="ARBA00023163"/>
    </source>
</evidence>
<comment type="subcellular location">
    <subcellularLocation>
        <location evidence="1">Nucleus</location>
    </subcellularLocation>
</comment>
<proteinExistence type="inferred from homology"/>
<gene>
    <name evidence="10" type="ORF">IV203_006205</name>
</gene>
<feature type="region of interest" description="Disordered" evidence="8">
    <location>
        <begin position="152"/>
        <end position="189"/>
    </location>
</feature>
<dbReference type="PANTHER" id="PTHR10252:SF8">
    <property type="entry name" value="NUCLEAR TRANSCRIPTION FACTOR Y SUBUNIT GAMMA"/>
    <property type="match status" value="1"/>
</dbReference>
<dbReference type="InterPro" id="IPR007125">
    <property type="entry name" value="H2A/H2B/H3"/>
</dbReference>
<dbReference type="PANTHER" id="PTHR10252">
    <property type="entry name" value="HISTONE-LIKE TRANSCRIPTION FACTOR CCAAT-RELATED"/>
    <property type="match status" value="1"/>
</dbReference>
<organism evidence="10 11">
    <name type="scientific">Nitzschia inconspicua</name>
    <dbReference type="NCBI Taxonomy" id="303405"/>
    <lineage>
        <taxon>Eukaryota</taxon>
        <taxon>Sar</taxon>
        <taxon>Stramenopiles</taxon>
        <taxon>Ochrophyta</taxon>
        <taxon>Bacillariophyta</taxon>
        <taxon>Bacillariophyceae</taxon>
        <taxon>Bacillariophycidae</taxon>
        <taxon>Bacillariales</taxon>
        <taxon>Bacillariaceae</taxon>
        <taxon>Nitzschia</taxon>
    </lineage>
</organism>
<keyword evidence="11" id="KW-1185">Reference proteome</keyword>
<evidence type="ECO:0000256" key="2">
    <source>
        <dbReference type="ARBA" id="ARBA00023015"/>
    </source>
</evidence>
<accession>A0A9K3KPN8</accession>
<dbReference type="GO" id="GO:0000978">
    <property type="term" value="F:RNA polymerase II cis-regulatory region sequence-specific DNA binding"/>
    <property type="evidence" value="ECO:0007669"/>
    <property type="project" value="TreeGrafter"/>
</dbReference>
<comment type="similarity">
    <text evidence="7">Belongs to the NFYC/HAP5 subunit family.</text>
</comment>
<dbReference type="OrthoDB" id="1272441at2759"/>
<evidence type="ECO:0000256" key="6">
    <source>
        <dbReference type="ARBA" id="ARBA00023242"/>
    </source>
</evidence>
<feature type="region of interest" description="Disordered" evidence="8">
    <location>
        <begin position="226"/>
        <end position="303"/>
    </location>
</feature>
<evidence type="ECO:0000256" key="1">
    <source>
        <dbReference type="ARBA" id="ARBA00004123"/>
    </source>
</evidence>
<reference evidence="10" key="2">
    <citation type="submission" date="2021-04" db="EMBL/GenBank/DDBJ databases">
        <authorList>
            <person name="Podell S."/>
        </authorList>
    </citation>
    <scope>NUCLEOTIDE SEQUENCE</scope>
    <source>
        <strain evidence="10">Hildebrandi</strain>
    </source>
</reference>
<keyword evidence="4" id="KW-0010">Activator</keyword>
<dbReference type="GO" id="GO:0000981">
    <property type="term" value="F:DNA-binding transcription factor activity, RNA polymerase II-specific"/>
    <property type="evidence" value="ECO:0007669"/>
    <property type="project" value="TreeGrafter"/>
</dbReference>
<dbReference type="EMBL" id="JAGRRH010000021">
    <property type="protein sequence ID" value="KAG7347136.1"/>
    <property type="molecule type" value="Genomic_DNA"/>
</dbReference>
<evidence type="ECO:0000259" key="9">
    <source>
        <dbReference type="Pfam" id="PF00125"/>
    </source>
</evidence>
<feature type="domain" description="Core Histone H2A/H2B/H3" evidence="9">
    <location>
        <begin position="85"/>
        <end position="132"/>
    </location>
</feature>
<name>A0A9K3KPN8_9STRA</name>
<dbReference type="AlphaFoldDB" id="A0A9K3KPN8"/>
<sequence length="303" mass="33668">MASYPGHGGQEMDESLEEMWTASTRGIQEIDPGVENWKIQSLPLARIKKIMKSEEFVLQELEKDRLQKLAEEEGIDIDTEKPTIKFMISGEAPVLMSKACELLIKDLSFRAWRHTERNRRRTLQRQDLHAAVGESEVYDFLIDIVPRVTSTTTQKVHHSPPPSHAVPSAMGLGGAGHTGMAPPGIPHGMMQMQSGLQTGLTVANSMPQGMVATGQEESNAGMMQAMQTHQLAQPTRQQAYQYDSKQHSASTQSHHIPQHMQQLHHEHQQVQHQNAIEGTSAMAQQPTGQSGQLPPGSAEFWHQ</sequence>
<dbReference type="CDD" id="cd22908">
    <property type="entry name" value="HFD_NFYC-like"/>
    <property type="match status" value="1"/>
</dbReference>
<evidence type="ECO:0000256" key="4">
    <source>
        <dbReference type="ARBA" id="ARBA00023159"/>
    </source>
</evidence>
<evidence type="ECO:0000313" key="11">
    <source>
        <dbReference type="Proteomes" id="UP000693970"/>
    </source>
</evidence>
<keyword evidence="3" id="KW-0238">DNA-binding</keyword>
<dbReference type="InterPro" id="IPR050568">
    <property type="entry name" value="Transcr_DNA_Rep_Reg"/>
</dbReference>
<evidence type="ECO:0000256" key="7">
    <source>
        <dbReference type="ARBA" id="ARBA00038129"/>
    </source>
</evidence>